<comment type="caution">
    <text evidence="2">The sequence shown here is derived from an EMBL/GenBank/DDBJ whole genome shotgun (WGS) entry which is preliminary data.</text>
</comment>
<reference evidence="2 3" key="1">
    <citation type="journal article" date="2021" name="Int. J. Syst. Evol. Microbiol.">
        <title>Amazonocrinis nigriterrae gen. nov., sp. nov., Atlanticothrix silvestris gen. nov., sp. nov. and Dendronalium phyllosphericum gen. nov., sp. nov., nostocacean cyanobacteria from Brazilian environments.</title>
        <authorList>
            <person name="Alvarenga D.O."/>
            <person name="Andreote A.P.D."/>
            <person name="Branco L.H.Z."/>
            <person name="Delbaje E."/>
            <person name="Cruz R.B."/>
            <person name="Varani A.M."/>
            <person name="Fiore M.F."/>
        </authorList>
    </citation>
    <scope>NUCLEOTIDE SEQUENCE [LARGE SCALE GENOMIC DNA]</scope>
    <source>
        <strain evidence="2 3">CENA67</strain>
    </source>
</reference>
<evidence type="ECO:0000259" key="1">
    <source>
        <dbReference type="Pfam" id="PF26343"/>
    </source>
</evidence>
<evidence type="ECO:0000313" key="3">
    <source>
        <dbReference type="Proteomes" id="UP000632766"/>
    </source>
</evidence>
<name>A0A8J7LBA3_9NOST</name>
<feature type="domain" description="VapC50 C-terminal" evidence="1">
    <location>
        <begin position="56"/>
        <end position="110"/>
    </location>
</feature>
<dbReference type="Pfam" id="PF26343">
    <property type="entry name" value="VapC50_C"/>
    <property type="match status" value="1"/>
</dbReference>
<sequence length="115" mass="13107">MVEVPQHIVAAMTNDPDDRHVVAAAIVAKAQIIVTSNLKDFSAEALEPWGIEAWHPDDFLLELDNQFPRKMIQVIRQQSEDLQNPPLTVAELLDKLEKNNKVKKFTANIRLHNIF</sequence>
<dbReference type="InterPro" id="IPR058652">
    <property type="entry name" value="VapC50_C"/>
</dbReference>
<organism evidence="2 3">
    <name type="scientific">Amazonocrinis nigriterrae CENA67</name>
    <dbReference type="NCBI Taxonomy" id="2794033"/>
    <lineage>
        <taxon>Bacteria</taxon>
        <taxon>Bacillati</taxon>
        <taxon>Cyanobacteriota</taxon>
        <taxon>Cyanophyceae</taxon>
        <taxon>Nostocales</taxon>
        <taxon>Nostocaceae</taxon>
        <taxon>Amazonocrinis</taxon>
        <taxon>Amazonocrinis nigriterrae</taxon>
    </lineage>
</organism>
<evidence type="ECO:0000313" key="2">
    <source>
        <dbReference type="EMBL" id="MBH8566498.1"/>
    </source>
</evidence>
<dbReference type="AlphaFoldDB" id="A0A8J7LBA3"/>
<dbReference type="EMBL" id="JAECZC010000097">
    <property type="protein sequence ID" value="MBH8566498.1"/>
    <property type="molecule type" value="Genomic_DNA"/>
</dbReference>
<dbReference type="Proteomes" id="UP000632766">
    <property type="component" value="Unassembled WGS sequence"/>
</dbReference>
<accession>A0A8J7LBA3</accession>
<protein>
    <recommendedName>
        <fullName evidence="1">VapC50 C-terminal domain-containing protein</fullName>
    </recommendedName>
</protein>
<keyword evidence="3" id="KW-1185">Reference proteome</keyword>
<gene>
    <name evidence="2" type="ORF">I8748_30835</name>
</gene>
<dbReference type="RefSeq" id="WP_214662820.1">
    <property type="nucleotide sequence ID" value="NZ_JAECZC010000097.1"/>
</dbReference>
<proteinExistence type="predicted"/>